<dbReference type="Gene3D" id="6.10.250.3370">
    <property type="match status" value="1"/>
</dbReference>
<protein>
    <submittedName>
        <fullName evidence="2">IucA/IucC family siderophore biosynthesis protein</fullName>
    </submittedName>
</protein>
<dbReference type="AlphaFoldDB" id="A0A2K9NTQ5"/>
<dbReference type="InterPro" id="IPR037455">
    <property type="entry name" value="LucA/IucC-like"/>
</dbReference>
<evidence type="ECO:0000313" key="2">
    <source>
        <dbReference type="EMBL" id="AUN98903.1"/>
    </source>
</evidence>
<dbReference type="Pfam" id="PF06276">
    <property type="entry name" value="FhuF"/>
    <property type="match status" value="1"/>
</dbReference>
<proteinExistence type="inferred from homology"/>
<dbReference type="GO" id="GO:0019290">
    <property type="term" value="P:siderophore biosynthetic process"/>
    <property type="evidence" value="ECO:0007669"/>
    <property type="project" value="InterPro"/>
</dbReference>
<dbReference type="Gene3D" id="1.10.510.40">
    <property type="match status" value="1"/>
</dbReference>
<dbReference type="GO" id="GO:0016881">
    <property type="term" value="F:acid-amino acid ligase activity"/>
    <property type="evidence" value="ECO:0007669"/>
    <property type="project" value="UniProtKB-ARBA"/>
</dbReference>
<evidence type="ECO:0000256" key="1">
    <source>
        <dbReference type="ARBA" id="ARBA00007832"/>
    </source>
</evidence>
<dbReference type="EMBL" id="CP025704">
    <property type="protein sequence ID" value="AUN98903.1"/>
    <property type="molecule type" value="Genomic_DNA"/>
</dbReference>
<dbReference type="Pfam" id="PF04183">
    <property type="entry name" value="IucA_IucC"/>
    <property type="match status" value="1"/>
</dbReference>
<reference evidence="2 3" key="1">
    <citation type="submission" date="2018-01" db="EMBL/GenBank/DDBJ databases">
        <title>Complete genome sequence of Bacteriovorax stolpii DSM12778.</title>
        <authorList>
            <person name="Tang B."/>
            <person name="Chang J."/>
        </authorList>
    </citation>
    <scope>NUCLEOTIDE SEQUENCE [LARGE SCALE GENOMIC DNA]</scope>
    <source>
        <strain evidence="2 3">DSM 12778</strain>
    </source>
</reference>
<dbReference type="InterPro" id="IPR022770">
    <property type="entry name" value="IucA/IucC-like_C"/>
</dbReference>
<dbReference type="PANTHER" id="PTHR34384">
    <property type="entry name" value="L-2,3-DIAMINOPROPANOATE--CITRATE LIGASE"/>
    <property type="match status" value="1"/>
</dbReference>
<accession>A0A2K9NTQ5</accession>
<gene>
    <name evidence="2" type="ORF">C0V70_12485</name>
</gene>
<dbReference type="KEGG" id="bsto:C0V70_12485"/>
<organism evidence="2 3">
    <name type="scientific">Bacteriovorax stolpii</name>
    <name type="common">Bdellovibrio stolpii</name>
    <dbReference type="NCBI Taxonomy" id="960"/>
    <lineage>
        <taxon>Bacteria</taxon>
        <taxon>Pseudomonadati</taxon>
        <taxon>Bdellovibrionota</taxon>
        <taxon>Bacteriovoracia</taxon>
        <taxon>Bacteriovoracales</taxon>
        <taxon>Bacteriovoracaceae</taxon>
        <taxon>Bacteriovorax</taxon>
    </lineage>
</organism>
<evidence type="ECO:0000313" key="3">
    <source>
        <dbReference type="Proteomes" id="UP000235584"/>
    </source>
</evidence>
<dbReference type="RefSeq" id="WP_102244194.1">
    <property type="nucleotide sequence ID" value="NZ_CP025704.1"/>
</dbReference>
<comment type="similarity">
    <text evidence="1">Belongs to the IucA/IucC family.</text>
</comment>
<dbReference type="Proteomes" id="UP000235584">
    <property type="component" value="Chromosome"/>
</dbReference>
<sequence>MQVNALSEKHSAHCFLNSLFREWSDYNFDQDSNSFVIPLKNEGVIILPLVTFSEIGRHEYSDSFFYKKDKHADVEEVSFLELVEVLLAHLSAQYKTSPEQISIFMERITDSVNNIESALGLRLNELLNLYSKGEMNFKEAEQGLFIGHTFHPHPKNRDGFSREDFREFAPESAGEFLLHWFLVKPEILHHHISKNFEAKNWSNDMILSAFSENAFLEEKLAEGYIPFPVHPWQKKVILKKPLIREYVEGNLLIDLGASENLMEKWSPTSSLRSVYNEHSPYMLKFSLSVRLTNSVRHLLPLEVVRGLQVMDVFRTEKGREFSHKYPNFTILFEPAFMALVDKDQKILNETIVALRLNPFTTGQSDQKCVLATLTQDHPTGGKSLIGLHLNELARESGKASDEVAVTWLKKYLDVAVKPLMMAQANYGVLLGAHQQNMILDIENHLPKRAYFRDCQGTGYSKVGFELFAKDVDLMTVENGNILDDKLGNTLFSYYLMINSTFNVISTLARDGKVAEKKLLKVLRQSLLEWRAEGVRDTSCFNYLLDGEFLLQKGNFLCSFVNMNENTTENPLGIYNQIKNPLCEKNLC</sequence>
<dbReference type="InterPro" id="IPR007310">
    <property type="entry name" value="Aerobactin_biosyn_IucA/IucC_N"/>
</dbReference>
<keyword evidence="3" id="KW-1185">Reference proteome</keyword>
<name>A0A2K9NTQ5_BACTC</name>
<dbReference type="PANTHER" id="PTHR34384:SF5">
    <property type="entry name" value="L-2,3-DIAMINOPROPANOATE--CITRATE LIGASE"/>
    <property type="match status" value="1"/>
</dbReference>